<dbReference type="EMBL" id="CP001998">
    <property type="protein sequence ID" value="ADE55875.1"/>
    <property type="molecule type" value="Genomic_DNA"/>
</dbReference>
<dbReference type="KEGG" id="caa:Caka_2862"/>
<dbReference type="OrthoDB" id="9803764at2"/>
<keyword evidence="2" id="KW-0238">DNA-binding</keyword>
<accession>D5EQR1</accession>
<dbReference type="InterPro" id="IPR037923">
    <property type="entry name" value="HTH-like"/>
</dbReference>
<dbReference type="SMART" id="SM00342">
    <property type="entry name" value="HTH_ARAC"/>
    <property type="match status" value="1"/>
</dbReference>
<protein>
    <submittedName>
        <fullName evidence="6">Transcriptional regulator, AraC family</fullName>
    </submittedName>
</protein>
<dbReference type="Pfam" id="PF12833">
    <property type="entry name" value="HTH_18"/>
    <property type="match status" value="1"/>
</dbReference>
<dbReference type="InterPro" id="IPR018060">
    <property type="entry name" value="HTH_AraC"/>
</dbReference>
<dbReference type="Pfam" id="PF02311">
    <property type="entry name" value="AraC_binding"/>
    <property type="match status" value="1"/>
</dbReference>
<name>D5EQR1_CORAD</name>
<keyword evidence="7" id="KW-1185">Reference proteome</keyword>
<dbReference type="Gene3D" id="1.10.10.60">
    <property type="entry name" value="Homeodomain-like"/>
    <property type="match status" value="2"/>
</dbReference>
<evidence type="ECO:0000256" key="2">
    <source>
        <dbReference type="ARBA" id="ARBA00023125"/>
    </source>
</evidence>
<dbReference type="GO" id="GO:0003700">
    <property type="term" value="F:DNA-binding transcription factor activity"/>
    <property type="evidence" value="ECO:0007669"/>
    <property type="project" value="InterPro"/>
</dbReference>
<dbReference type="PANTHER" id="PTHR46796">
    <property type="entry name" value="HTH-TYPE TRANSCRIPTIONAL ACTIVATOR RHAS-RELATED"/>
    <property type="match status" value="1"/>
</dbReference>
<reference evidence="6 7" key="1">
    <citation type="journal article" date="2010" name="Stand. Genomic Sci.">
        <title>Complete genome sequence of Coraliomargarita akajimensis type strain (04OKA010-24).</title>
        <authorList>
            <person name="Mavromatis K."/>
            <person name="Abt B."/>
            <person name="Brambilla E."/>
            <person name="Lapidus A."/>
            <person name="Copeland A."/>
            <person name="Deshpande S."/>
            <person name="Nolan M."/>
            <person name="Lucas S."/>
            <person name="Tice H."/>
            <person name="Cheng J.F."/>
            <person name="Han C."/>
            <person name="Detter J.C."/>
            <person name="Woyke T."/>
            <person name="Goodwin L."/>
            <person name="Pitluck S."/>
            <person name="Held B."/>
            <person name="Brettin T."/>
            <person name="Tapia R."/>
            <person name="Ivanova N."/>
            <person name="Mikhailova N."/>
            <person name="Pati A."/>
            <person name="Liolios K."/>
            <person name="Chen A."/>
            <person name="Palaniappan K."/>
            <person name="Land M."/>
            <person name="Hauser L."/>
            <person name="Chang Y.J."/>
            <person name="Jeffries C.D."/>
            <person name="Rohde M."/>
            <person name="Goker M."/>
            <person name="Bristow J."/>
            <person name="Eisen J.A."/>
            <person name="Markowitz V."/>
            <person name="Hugenholtz P."/>
            <person name="Klenk H.P."/>
            <person name="Kyrpides N.C."/>
        </authorList>
    </citation>
    <scope>NUCLEOTIDE SEQUENCE [LARGE SCALE GENOMIC DNA]</scope>
    <source>
        <strain evidence="7">DSM 45221 / IAM 15411 / JCM 23193 / KCTC 12865</strain>
    </source>
</reference>
<keyword evidence="3" id="KW-0010">Activator</keyword>
<dbReference type="Proteomes" id="UP000000925">
    <property type="component" value="Chromosome"/>
</dbReference>
<dbReference type="SUPFAM" id="SSF46689">
    <property type="entry name" value="Homeodomain-like"/>
    <property type="match status" value="2"/>
</dbReference>
<feature type="domain" description="HTH araC/xylS-type" evidence="5">
    <location>
        <begin position="168"/>
        <end position="266"/>
    </location>
</feature>
<evidence type="ECO:0000256" key="1">
    <source>
        <dbReference type="ARBA" id="ARBA00023015"/>
    </source>
</evidence>
<dbReference type="PROSITE" id="PS00041">
    <property type="entry name" value="HTH_ARAC_FAMILY_1"/>
    <property type="match status" value="1"/>
</dbReference>
<evidence type="ECO:0000256" key="4">
    <source>
        <dbReference type="ARBA" id="ARBA00023163"/>
    </source>
</evidence>
<dbReference type="eggNOG" id="COG4977">
    <property type="taxonomic scope" value="Bacteria"/>
</dbReference>
<organism evidence="6 7">
    <name type="scientific">Coraliomargarita akajimensis (strain DSM 45221 / IAM 15411 / JCM 23193 / KCTC 12865 / 04OKA010-24)</name>
    <dbReference type="NCBI Taxonomy" id="583355"/>
    <lineage>
        <taxon>Bacteria</taxon>
        <taxon>Pseudomonadati</taxon>
        <taxon>Verrucomicrobiota</taxon>
        <taxon>Opitutia</taxon>
        <taxon>Puniceicoccales</taxon>
        <taxon>Coraliomargaritaceae</taxon>
        <taxon>Coraliomargarita</taxon>
    </lineage>
</organism>
<evidence type="ECO:0000313" key="7">
    <source>
        <dbReference type="Proteomes" id="UP000000925"/>
    </source>
</evidence>
<evidence type="ECO:0000259" key="5">
    <source>
        <dbReference type="PROSITE" id="PS01124"/>
    </source>
</evidence>
<dbReference type="SUPFAM" id="SSF51215">
    <property type="entry name" value="Regulatory protein AraC"/>
    <property type="match status" value="1"/>
</dbReference>
<dbReference type="AlphaFoldDB" id="D5EQR1"/>
<dbReference type="PROSITE" id="PS01124">
    <property type="entry name" value="HTH_ARAC_FAMILY_2"/>
    <property type="match status" value="1"/>
</dbReference>
<dbReference type="RefSeq" id="WP_013044597.1">
    <property type="nucleotide sequence ID" value="NC_014008.1"/>
</dbReference>
<gene>
    <name evidence="6" type="ordered locus">Caka_2862</name>
</gene>
<keyword evidence="4" id="KW-0804">Transcription</keyword>
<dbReference type="STRING" id="583355.Caka_2862"/>
<dbReference type="InterPro" id="IPR003313">
    <property type="entry name" value="AraC-bd"/>
</dbReference>
<sequence>MWPLATDLPFDGIHLVDRPWFPYLCTEVEHWEWETNGEAHYNFWVCLGGEGTLQASGQSYRIKPGMFFIFSPNQRVSAAHYFGERITRFSAHFIPLSGAVVLDAVPGFPVLGGEIRDLARLKRQIEMIMRLAFRRGDEILLHRHMYELIANACSQEEAQAVVIDERVSKAMQVMRSDPAGVESMESLARALNWSRSHFDREFSRQVGQAPKQFLLNCKMIEARRLLESSRLRVGEIAERLGYRDIYFFSRQFKAFYSRSPANYRKSLSGVLT</sequence>
<proteinExistence type="predicted"/>
<dbReference type="InterPro" id="IPR050204">
    <property type="entry name" value="AraC_XylS_family_regulators"/>
</dbReference>
<keyword evidence="1" id="KW-0805">Transcription regulation</keyword>
<dbReference type="GO" id="GO:0043565">
    <property type="term" value="F:sequence-specific DNA binding"/>
    <property type="evidence" value="ECO:0007669"/>
    <property type="project" value="InterPro"/>
</dbReference>
<dbReference type="InterPro" id="IPR018062">
    <property type="entry name" value="HTH_AraC-typ_CS"/>
</dbReference>
<dbReference type="InterPro" id="IPR009057">
    <property type="entry name" value="Homeodomain-like_sf"/>
</dbReference>
<evidence type="ECO:0000256" key="3">
    <source>
        <dbReference type="ARBA" id="ARBA00023159"/>
    </source>
</evidence>
<dbReference type="HOGENOM" id="CLU_000445_88_6_0"/>
<evidence type="ECO:0000313" key="6">
    <source>
        <dbReference type="EMBL" id="ADE55875.1"/>
    </source>
</evidence>